<dbReference type="PANTHER" id="PTHR46018">
    <property type="entry name" value="ZINC PHOSPHODIESTERASE ELAC PROTEIN 1"/>
    <property type="match status" value="1"/>
</dbReference>
<feature type="binding site" evidence="8">
    <location>
        <position position="216"/>
    </location>
    <ligand>
        <name>Zn(2+)</name>
        <dbReference type="ChEBI" id="CHEBI:29105"/>
        <label>2</label>
        <note>catalytic</note>
    </ligand>
</feature>
<feature type="binding site" evidence="8">
    <location>
        <position position="75"/>
    </location>
    <ligand>
        <name>Zn(2+)</name>
        <dbReference type="ChEBI" id="CHEBI:29105"/>
        <label>2</label>
        <note>catalytic</note>
    </ligand>
</feature>
<evidence type="ECO:0000259" key="9">
    <source>
        <dbReference type="Pfam" id="PF00753"/>
    </source>
</evidence>
<dbReference type="PANTHER" id="PTHR46018:SF2">
    <property type="entry name" value="ZINC PHOSPHODIESTERASE ELAC PROTEIN 1"/>
    <property type="match status" value="1"/>
</dbReference>
<feature type="active site" description="Proton acceptor" evidence="8">
    <location>
        <position position="75"/>
    </location>
</feature>
<comment type="cofactor">
    <cofactor evidence="8">
        <name>Zn(2+)</name>
        <dbReference type="ChEBI" id="CHEBI:29105"/>
    </cofactor>
    <text evidence="8">Binds 2 Zn(2+) ions.</text>
</comment>
<evidence type="ECO:0000256" key="7">
    <source>
        <dbReference type="ARBA" id="ARBA00022833"/>
    </source>
</evidence>
<feature type="binding site" evidence="8">
    <location>
        <position position="73"/>
    </location>
    <ligand>
        <name>Zn(2+)</name>
        <dbReference type="ChEBI" id="CHEBI:29105"/>
        <label>1</label>
        <note>catalytic</note>
    </ligand>
</feature>
<dbReference type="NCBIfam" id="NF000805">
    <property type="entry name" value="PRK00055.2-3"/>
    <property type="match status" value="1"/>
</dbReference>
<dbReference type="Gene3D" id="3.60.15.10">
    <property type="entry name" value="Ribonuclease Z/Hydroxyacylglutathione hydrolase-like"/>
    <property type="match status" value="1"/>
</dbReference>
<accession>A0ABP6X9F6</accession>
<dbReference type="Proteomes" id="UP001500767">
    <property type="component" value="Unassembled WGS sequence"/>
</dbReference>
<name>A0ABP6X9F6_9ACTN</name>
<dbReference type="SUPFAM" id="SSF56281">
    <property type="entry name" value="Metallo-hydrolase/oxidoreductase"/>
    <property type="match status" value="1"/>
</dbReference>
<proteinExistence type="inferred from homology"/>
<feature type="binding site" evidence="8">
    <location>
        <position position="71"/>
    </location>
    <ligand>
        <name>Zn(2+)</name>
        <dbReference type="ChEBI" id="CHEBI:29105"/>
        <label>1</label>
        <note>catalytic</note>
    </ligand>
</feature>
<keyword evidence="2 8" id="KW-0819">tRNA processing</keyword>
<comment type="caution">
    <text evidence="10">The sequence shown here is derived from an EMBL/GenBank/DDBJ whole genome shotgun (WGS) entry which is preliminary data.</text>
</comment>
<evidence type="ECO:0000256" key="3">
    <source>
        <dbReference type="ARBA" id="ARBA00022722"/>
    </source>
</evidence>
<gene>
    <name evidence="8" type="primary">rnz</name>
    <name evidence="10" type="ORF">GCM10022197_17730</name>
</gene>
<keyword evidence="7 8" id="KW-0862">Zinc</keyword>
<comment type="similarity">
    <text evidence="8">Belongs to the RNase Z family.</text>
</comment>
<feature type="binding site" evidence="8">
    <location>
        <position position="76"/>
    </location>
    <ligand>
        <name>Zn(2+)</name>
        <dbReference type="ChEBI" id="CHEBI:29105"/>
        <label>2</label>
        <note>catalytic</note>
    </ligand>
</feature>
<dbReference type="Pfam" id="PF00753">
    <property type="entry name" value="Lactamase_B"/>
    <property type="match status" value="1"/>
</dbReference>
<feature type="binding site" evidence="8">
    <location>
        <position position="216"/>
    </location>
    <ligand>
        <name>Zn(2+)</name>
        <dbReference type="ChEBI" id="CHEBI:29105"/>
        <label>1</label>
        <note>catalytic</note>
    </ligand>
</feature>
<dbReference type="InterPro" id="IPR013471">
    <property type="entry name" value="RNase_Z/BN"/>
</dbReference>
<evidence type="ECO:0000256" key="8">
    <source>
        <dbReference type="HAMAP-Rule" id="MF_01818"/>
    </source>
</evidence>
<protein>
    <recommendedName>
        <fullName evidence="8">Ribonuclease Z</fullName>
        <shortName evidence="8">RNase Z</shortName>
        <ecNumber evidence="8">3.1.26.11</ecNumber>
    </recommendedName>
    <alternativeName>
        <fullName evidence="8">tRNA 3 endonuclease</fullName>
    </alternativeName>
    <alternativeName>
        <fullName evidence="8">tRNase Z</fullName>
    </alternativeName>
</protein>
<evidence type="ECO:0000256" key="5">
    <source>
        <dbReference type="ARBA" id="ARBA00022759"/>
    </source>
</evidence>
<feature type="domain" description="Metallo-beta-lactamase" evidence="9">
    <location>
        <begin position="31"/>
        <end position="124"/>
    </location>
</feature>
<keyword evidence="6 8" id="KW-0378">Hydrolase</keyword>
<sequence>MPGVGSAAVGARELVVLGTASQVPTRTRSHQAAVLRWDREVVLFDPGEGTQRQLTLAGVAAGSITRICITHLHGDHCLGLPGVLQRIALDGRDRPVDLYFPAEGQPYVDRLRNASAAAGGPEVREHPVSADGVVDTWPGLTLSARALDHRVPTYGWRLQEPDGRRVVRDRLDAVGLGGPDVGRLLRDGEVTVDGRRVGVEEVTEARRGQSFAFVMDTRRCDAAVELCRDVDLAVCESTYLRTEADLAEAYAHLTAADAAGIAAEAGVRRLVLTHYSARHPDEQVFADEARPIFGDVTAVRDLDRVDVPPRR</sequence>
<evidence type="ECO:0000256" key="4">
    <source>
        <dbReference type="ARBA" id="ARBA00022723"/>
    </source>
</evidence>
<dbReference type="HAMAP" id="MF_01818">
    <property type="entry name" value="RNase_Z_BN"/>
    <property type="match status" value="1"/>
</dbReference>
<evidence type="ECO:0000256" key="6">
    <source>
        <dbReference type="ARBA" id="ARBA00022801"/>
    </source>
</evidence>
<evidence type="ECO:0000256" key="1">
    <source>
        <dbReference type="ARBA" id="ARBA00011738"/>
    </source>
</evidence>
<dbReference type="CDD" id="cd07717">
    <property type="entry name" value="RNaseZ_ZiPD-like_MBL-fold"/>
    <property type="match status" value="1"/>
</dbReference>
<feature type="binding site" evidence="8">
    <location>
        <position position="274"/>
    </location>
    <ligand>
        <name>Zn(2+)</name>
        <dbReference type="ChEBI" id="CHEBI:29105"/>
        <label>2</label>
        <note>catalytic</note>
    </ligand>
</feature>
<evidence type="ECO:0000313" key="10">
    <source>
        <dbReference type="EMBL" id="GAA3562554.1"/>
    </source>
</evidence>
<comment type="catalytic activity">
    <reaction evidence="8">
        <text>Endonucleolytic cleavage of RNA, removing extra 3' nucleotides from tRNA precursor, generating 3' termini of tRNAs. A 3'-hydroxy group is left at the tRNA terminus and a 5'-phosphoryl group is left at the trailer molecule.</text>
        <dbReference type="EC" id="3.1.26.11"/>
    </reaction>
</comment>
<keyword evidence="5 8" id="KW-0255">Endonuclease</keyword>
<dbReference type="InterPro" id="IPR036866">
    <property type="entry name" value="RibonucZ/Hydroxyglut_hydro"/>
</dbReference>
<dbReference type="EC" id="3.1.26.11" evidence="8"/>
<feature type="binding site" evidence="8">
    <location>
        <position position="149"/>
    </location>
    <ligand>
        <name>Zn(2+)</name>
        <dbReference type="ChEBI" id="CHEBI:29105"/>
        <label>1</label>
        <note>catalytic</note>
    </ligand>
</feature>
<comment type="subunit">
    <text evidence="1 8">Homodimer.</text>
</comment>
<evidence type="ECO:0000256" key="2">
    <source>
        <dbReference type="ARBA" id="ARBA00022694"/>
    </source>
</evidence>
<evidence type="ECO:0000313" key="11">
    <source>
        <dbReference type="Proteomes" id="UP001500767"/>
    </source>
</evidence>
<dbReference type="InterPro" id="IPR001279">
    <property type="entry name" value="Metallo-B-lactamas"/>
</dbReference>
<keyword evidence="3 8" id="KW-0540">Nuclease</keyword>
<dbReference type="EMBL" id="BAAAYR010000001">
    <property type="protein sequence ID" value="GAA3562554.1"/>
    <property type="molecule type" value="Genomic_DNA"/>
</dbReference>
<keyword evidence="11" id="KW-1185">Reference proteome</keyword>
<keyword evidence="4 8" id="KW-0479">Metal-binding</keyword>
<comment type="function">
    <text evidence="8">Zinc phosphodiesterase, which displays some tRNA 3'-processing endonuclease activity. Probably involved in tRNA maturation, by removing a 3'-trailer from precursor tRNA.</text>
</comment>
<organism evidence="10 11">
    <name type="scientific">Microlunatus spumicola</name>
    <dbReference type="NCBI Taxonomy" id="81499"/>
    <lineage>
        <taxon>Bacteria</taxon>
        <taxon>Bacillati</taxon>
        <taxon>Actinomycetota</taxon>
        <taxon>Actinomycetes</taxon>
        <taxon>Propionibacteriales</taxon>
        <taxon>Propionibacteriaceae</taxon>
        <taxon>Microlunatus</taxon>
    </lineage>
</organism>
<reference evidence="11" key="1">
    <citation type="journal article" date="2019" name="Int. J. Syst. Evol. Microbiol.">
        <title>The Global Catalogue of Microorganisms (GCM) 10K type strain sequencing project: providing services to taxonomists for standard genome sequencing and annotation.</title>
        <authorList>
            <consortium name="The Broad Institute Genomics Platform"/>
            <consortium name="The Broad Institute Genome Sequencing Center for Infectious Disease"/>
            <person name="Wu L."/>
            <person name="Ma J."/>
        </authorList>
    </citation>
    <scope>NUCLEOTIDE SEQUENCE [LARGE SCALE GENOMIC DNA]</scope>
    <source>
        <strain evidence="11">JCM 16540</strain>
    </source>
</reference>